<dbReference type="PANTHER" id="PTHR33053:SF24">
    <property type="entry name" value="TRANSPOSASE DOMAIN-CONTAINING PROTEIN"/>
    <property type="match status" value="1"/>
</dbReference>
<gene>
    <name evidence="1" type="ORF">ALC60_05340</name>
</gene>
<reference evidence="1 2" key="1">
    <citation type="submission" date="2015-09" db="EMBL/GenBank/DDBJ databases">
        <title>Trachymyrmex zeteki WGS genome.</title>
        <authorList>
            <person name="Nygaard S."/>
            <person name="Hu H."/>
            <person name="Boomsma J."/>
            <person name="Zhang G."/>
        </authorList>
    </citation>
    <scope>NUCLEOTIDE SEQUENCE [LARGE SCALE GENOMIC DNA]</scope>
    <source>
        <strain evidence="1">Tzet28-1</strain>
        <tissue evidence="1">Whole body</tissue>
    </source>
</reference>
<dbReference type="STRING" id="64791.A0A151X666"/>
<name>A0A151X666_9HYME</name>
<evidence type="ECO:0008006" key="3">
    <source>
        <dbReference type="Google" id="ProtNLM"/>
    </source>
</evidence>
<proteinExistence type="predicted"/>
<dbReference type="AlphaFoldDB" id="A0A151X666"/>
<organism evidence="1 2">
    <name type="scientific">Mycetomoellerius zeteki</name>
    <dbReference type="NCBI Taxonomy" id="64791"/>
    <lineage>
        <taxon>Eukaryota</taxon>
        <taxon>Metazoa</taxon>
        <taxon>Ecdysozoa</taxon>
        <taxon>Arthropoda</taxon>
        <taxon>Hexapoda</taxon>
        <taxon>Insecta</taxon>
        <taxon>Pterygota</taxon>
        <taxon>Neoptera</taxon>
        <taxon>Endopterygota</taxon>
        <taxon>Hymenoptera</taxon>
        <taxon>Apocrita</taxon>
        <taxon>Aculeata</taxon>
        <taxon>Formicoidea</taxon>
        <taxon>Formicidae</taxon>
        <taxon>Myrmicinae</taxon>
        <taxon>Mycetomoellerius</taxon>
    </lineage>
</organism>
<evidence type="ECO:0000313" key="1">
    <source>
        <dbReference type="EMBL" id="KYQ55768.1"/>
    </source>
</evidence>
<dbReference type="PANTHER" id="PTHR33053">
    <property type="entry name" value="PROTEIN, PUTATIVE-RELATED"/>
    <property type="match status" value="1"/>
</dbReference>
<sequence length="549" mass="63588">MRSENLSVPKDCRTLLKTPTFSSSIVNIPPGEYIHFGIEKGILHIMHQSMLSQNLDVLPLMINIDGLPLCKSSNSQFWPILMSIDLTEVSESFIVGVYHGTKKPESVTNFLNAFIEEYLLLKKDGIIVNGKLIKLELNKIICDAPATAFVLSIKSHTGYFGCNKCLQKGKYLRGKMTFPKLNATLRTNESFTLQLQQEHHKDISPLEKIGIGLVSNVPLDYMHLVCLGIMRTLLMFWIGKKGKNSIKLRDNNIKEISKTLRNFRKYISQDFCRLPRCIEDIDNWKATEFRQFLLYTGPIVLKGKLSKEQYKHFLCLHVAIRILCSSKCISLNTYAKRLIEYFIVKYKKIYGKEYITYNVHNLLHLCNDVLLFGKLDNFSAFRFESYMSKIKRNLKNSRYPLQQIYNRITEERNLNINKKKLSLLEDDNKHLILCNENGKTCVYLTKFTFNNSIISLRQRNNCVFLKNSSFMLISSIYKTENDNIKIVGRTFQNVSDFVRKPSFSLSIKVVDIYEMSNTSTFDYEDIKSKCVMLPFNDKFAVISLLHNNE</sequence>
<protein>
    <recommendedName>
        <fullName evidence="3">Transposase domain-containing protein</fullName>
    </recommendedName>
</protein>
<dbReference type="EMBL" id="KQ982491">
    <property type="protein sequence ID" value="KYQ55768.1"/>
    <property type="molecule type" value="Genomic_DNA"/>
</dbReference>
<keyword evidence="2" id="KW-1185">Reference proteome</keyword>
<dbReference type="Proteomes" id="UP000075809">
    <property type="component" value="Unassembled WGS sequence"/>
</dbReference>
<evidence type="ECO:0000313" key="2">
    <source>
        <dbReference type="Proteomes" id="UP000075809"/>
    </source>
</evidence>
<accession>A0A151X666</accession>